<evidence type="ECO:0000313" key="1">
    <source>
        <dbReference type="EMBL" id="AUB36029.1"/>
    </source>
</evidence>
<sequence length="47" mass="5155">MLSFDLDIVLTASSFKEYAEDEFLSGRFESPEAALAAGIEEVKAIEN</sequence>
<dbReference type="AlphaFoldDB" id="A0A2K8SKQ9"/>
<accession>A0A2K8SKQ9</accession>
<organism evidence="1 2">
    <name type="scientific">Nostoc flagelliforme CCNUN1</name>
    <dbReference type="NCBI Taxonomy" id="2038116"/>
    <lineage>
        <taxon>Bacteria</taxon>
        <taxon>Bacillati</taxon>
        <taxon>Cyanobacteriota</taxon>
        <taxon>Cyanophyceae</taxon>
        <taxon>Nostocales</taxon>
        <taxon>Nostocaceae</taxon>
        <taxon>Nostoc</taxon>
    </lineage>
</organism>
<protein>
    <submittedName>
        <fullName evidence="1">Uncharacterized protein</fullName>
    </submittedName>
</protein>
<dbReference type="KEGG" id="nfl:COO91_01928"/>
<keyword evidence="2" id="KW-1185">Reference proteome</keyword>
<gene>
    <name evidence="1" type="ORF">COO91_01928</name>
</gene>
<name>A0A2K8SKQ9_9NOSO</name>
<dbReference type="EMBL" id="CP024785">
    <property type="protein sequence ID" value="AUB36029.1"/>
    <property type="molecule type" value="Genomic_DNA"/>
</dbReference>
<dbReference type="Proteomes" id="UP000232003">
    <property type="component" value="Chromosome"/>
</dbReference>
<reference evidence="1 2" key="1">
    <citation type="submission" date="2017-11" db="EMBL/GenBank/DDBJ databases">
        <title>Complete genome of a free-living desiccation-tolerant cyanobacterium and its photosynthetic adaptation to extreme terrestrial habitat.</title>
        <authorList>
            <person name="Shang J."/>
        </authorList>
    </citation>
    <scope>NUCLEOTIDE SEQUENCE [LARGE SCALE GENOMIC DNA]</scope>
    <source>
        <strain evidence="1 2">CCNUN1</strain>
    </source>
</reference>
<proteinExistence type="predicted"/>
<evidence type="ECO:0000313" key="2">
    <source>
        <dbReference type="Proteomes" id="UP000232003"/>
    </source>
</evidence>